<accession>A0ABY7Q3V4</accession>
<dbReference type="EMBL" id="CP115450">
    <property type="protein sequence ID" value="WBP87376.1"/>
    <property type="molecule type" value="Genomic_DNA"/>
</dbReference>
<evidence type="ECO:0000313" key="2">
    <source>
        <dbReference type="EMBL" id="WBP87376.1"/>
    </source>
</evidence>
<protein>
    <submittedName>
        <fullName evidence="2">Type VII secretion target</fullName>
    </submittedName>
</protein>
<feature type="compositionally biased region" description="Polar residues" evidence="1">
    <location>
        <begin position="12"/>
        <end position="24"/>
    </location>
</feature>
<dbReference type="InterPro" id="IPR022536">
    <property type="entry name" value="EspC"/>
</dbReference>
<evidence type="ECO:0000313" key="3">
    <source>
        <dbReference type="Proteomes" id="UP001212821"/>
    </source>
</evidence>
<feature type="region of interest" description="Disordered" evidence="1">
    <location>
        <begin position="1"/>
        <end position="43"/>
    </location>
</feature>
<proteinExistence type="predicted"/>
<reference evidence="3" key="1">
    <citation type="submission" date="2022-12" db="EMBL/GenBank/DDBJ databases">
        <authorList>
            <person name="Mo P."/>
        </authorList>
    </citation>
    <scope>NUCLEOTIDE SEQUENCE [LARGE SCALE GENOMIC DNA]</scope>
    <source>
        <strain evidence="3">HUAS 3-15</strain>
    </source>
</reference>
<organism evidence="2 3">
    <name type="scientific">Kitasatospora cathayae</name>
    <dbReference type="NCBI Taxonomy" id="3004092"/>
    <lineage>
        <taxon>Bacteria</taxon>
        <taxon>Bacillati</taxon>
        <taxon>Actinomycetota</taxon>
        <taxon>Actinomycetes</taxon>
        <taxon>Kitasatosporales</taxon>
        <taxon>Streptomycetaceae</taxon>
        <taxon>Kitasatospora</taxon>
    </lineage>
</organism>
<evidence type="ECO:0000256" key="1">
    <source>
        <dbReference type="SAM" id="MobiDB-lite"/>
    </source>
</evidence>
<dbReference type="Gene3D" id="1.10.287.1060">
    <property type="entry name" value="ESAT-6-like"/>
    <property type="match status" value="1"/>
</dbReference>
<keyword evidence="3" id="KW-1185">Reference proteome</keyword>
<dbReference type="SUPFAM" id="SSF140453">
    <property type="entry name" value="EsxAB dimer-like"/>
    <property type="match status" value="1"/>
</dbReference>
<dbReference type="RefSeq" id="WP_270144756.1">
    <property type="nucleotide sequence ID" value="NZ_CP115450.1"/>
</dbReference>
<dbReference type="Proteomes" id="UP001212821">
    <property type="component" value="Chromosome"/>
</dbReference>
<dbReference type="InterPro" id="IPR036689">
    <property type="entry name" value="ESAT-6-like_sf"/>
</dbReference>
<dbReference type="Pfam" id="PF10824">
    <property type="entry name" value="T7SS_ESX_EspC"/>
    <property type="match status" value="1"/>
</dbReference>
<sequence length="98" mass="9892">MSDAGFEVSPEQLRSSAANASSITAGLAKPAQAASTASGNAETALEGWQVSGQLAAVVTAWTQGVEKIRTALGADEEALRTAADNYGKTDHGSAKALE</sequence>
<gene>
    <name evidence="2" type="ORF">O1G21_17020</name>
</gene>
<name>A0ABY7Q3V4_9ACTN</name>